<reference evidence="1 2" key="1">
    <citation type="journal article" date="2023" name="Science">
        <title>Complex scaffold remodeling in plant triterpene biosynthesis.</title>
        <authorList>
            <person name="De La Pena R."/>
            <person name="Hodgson H."/>
            <person name="Liu J.C."/>
            <person name="Stephenson M.J."/>
            <person name="Martin A.C."/>
            <person name="Owen C."/>
            <person name="Harkess A."/>
            <person name="Leebens-Mack J."/>
            <person name="Jimenez L.E."/>
            <person name="Osbourn A."/>
            <person name="Sattely E.S."/>
        </authorList>
    </citation>
    <scope>NUCLEOTIDE SEQUENCE [LARGE SCALE GENOMIC DNA]</scope>
    <source>
        <strain evidence="2">cv. JPN11</strain>
        <tissue evidence="1">Leaf</tissue>
    </source>
</reference>
<gene>
    <name evidence="1" type="ORF">OWV82_019695</name>
</gene>
<name>A0ACC1X3D9_MELAZ</name>
<keyword evidence="2" id="KW-1185">Reference proteome</keyword>
<proteinExistence type="predicted"/>
<protein>
    <submittedName>
        <fullName evidence="1">B3 domain-containing protein</fullName>
    </submittedName>
</protein>
<evidence type="ECO:0000313" key="1">
    <source>
        <dbReference type="EMBL" id="KAJ4705980.1"/>
    </source>
</evidence>
<organism evidence="1 2">
    <name type="scientific">Melia azedarach</name>
    <name type="common">Chinaberry tree</name>
    <dbReference type="NCBI Taxonomy" id="155640"/>
    <lineage>
        <taxon>Eukaryota</taxon>
        <taxon>Viridiplantae</taxon>
        <taxon>Streptophyta</taxon>
        <taxon>Embryophyta</taxon>
        <taxon>Tracheophyta</taxon>
        <taxon>Spermatophyta</taxon>
        <taxon>Magnoliopsida</taxon>
        <taxon>eudicotyledons</taxon>
        <taxon>Gunneridae</taxon>
        <taxon>Pentapetalae</taxon>
        <taxon>rosids</taxon>
        <taxon>malvids</taxon>
        <taxon>Sapindales</taxon>
        <taxon>Meliaceae</taxon>
        <taxon>Melia</taxon>
    </lineage>
</organism>
<dbReference type="Proteomes" id="UP001164539">
    <property type="component" value="Chromosome 11"/>
</dbReference>
<comment type="caution">
    <text evidence="1">The sequence shown here is derived from an EMBL/GenBank/DDBJ whole genome shotgun (WGS) entry which is preliminary data.</text>
</comment>
<dbReference type="EMBL" id="CM051404">
    <property type="protein sequence ID" value="KAJ4705980.1"/>
    <property type="molecule type" value="Genomic_DNA"/>
</dbReference>
<evidence type="ECO:0000313" key="2">
    <source>
        <dbReference type="Proteomes" id="UP001164539"/>
    </source>
</evidence>
<accession>A0ACC1X3D9</accession>
<sequence>MSKRKEPATKREENSKKEDTSVSGSTSSSVHSVVLNSRVENQKQPFDSSSEFKNRKETLSLFPASMVPPMKKVPVKPENQHKKEINGSTYSSLHCFPDSRTATRVFDVSLAYRAKKESNEARMPMKRRTPEAEEKREVSVDLTLSLRCRSKIKKQRTTGISLPPRAIPEVSTKLTLFDETWPTKKRKPFTKQLSEADMKERAVACKVAAMKNYRPEAEGAEKRRGVSTKLEIYLDPWIIKKKLTPSDLGHMSRLMLKTSLVERHVFPLMDAGIVKEVKSTEGLTVIVCDQDTDSLHNLVFKKWHSCMSYVLNRNWVRDFVTRRNLEEGDEIGIYWDPNYSRFNFSVMNRAPAIQPRTAIGTSRSGRK</sequence>